<gene>
    <name evidence="8" type="ORF">MNOR_LOCUS38619</name>
</gene>
<dbReference type="SMART" id="SM01422">
    <property type="entry name" value="SARA"/>
    <property type="match status" value="1"/>
</dbReference>
<feature type="region of interest" description="Disordered" evidence="6">
    <location>
        <begin position="919"/>
        <end position="938"/>
    </location>
</feature>
<keyword evidence="3" id="KW-0862">Zinc</keyword>
<feature type="region of interest" description="Disordered" evidence="6">
    <location>
        <begin position="103"/>
        <end position="172"/>
    </location>
</feature>
<evidence type="ECO:0000313" key="8">
    <source>
        <dbReference type="EMBL" id="CAL4214579.1"/>
    </source>
</evidence>
<feature type="region of interest" description="Disordered" evidence="6">
    <location>
        <begin position="760"/>
        <end position="798"/>
    </location>
</feature>
<protein>
    <recommendedName>
        <fullName evidence="7">FYVE-type domain-containing protein</fullName>
    </recommendedName>
</protein>
<feature type="compositionally biased region" description="Polar residues" evidence="6">
    <location>
        <begin position="779"/>
        <end position="796"/>
    </location>
</feature>
<dbReference type="Pfam" id="PF11979">
    <property type="entry name" value="SARA_C"/>
    <property type="match status" value="1"/>
</dbReference>
<feature type="compositionally biased region" description="Polar residues" evidence="6">
    <location>
        <begin position="134"/>
        <end position="149"/>
    </location>
</feature>
<dbReference type="FunFam" id="3.30.40.10:FF:000084">
    <property type="entry name" value="Zinc finger, FYVE domain-containing 9b"/>
    <property type="match status" value="1"/>
</dbReference>
<dbReference type="Pfam" id="PF11409">
    <property type="entry name" value="SARA"/>
    <property type="match status" value="1"/>
</dbReference>
<feature type="domain" description="FYVE-type" evidence="7">
    <location>
        <begin position="856"/>
        <end position="915"/>
    </location>
</feature>
<accession>A0AAV2SKA9</accession>
<dbReference type="EMBL" id="CAXKWB010090004">
    <property type="protein sequence ID" value="CAL4214579.1"/>
    <property type="molecule type" value="Genomic_DNA"/>
</dbReference>
<dbReference type="PROSITE" id="PS50178">
    <property type="entry name" value="ZF_FYVE"/>
    <property type="match status" value="1"/>
</dbReference>
<organism evidence="8 9">
    <name type="scientific">Meganyctiphanes norvegica</name>
    <name type="common">Northern krill</name>
    <name type="synonym">Thysanopoda norvegica</name>
    <dbReference type="NCBI Taxonomy" id="48144"/>
    <lineage>
        <taxon>Eukaryota</taxon>
        <taxon>Metazoa</taxon>
        <taxon>Ecdysozoa</taxon>
        <taxon>Arthropoda</taxon>
        <taxon>Crustacea</taxon>
        <taxon>Multicrustacea</taxon>
        <taxon>Malacostraca</taxon>
        <taxon>Eumalacostraca</taxon>
        <taxon>Eucarida</taxon>
        <taxon>Euphausiacea</taxon>
        <taxon>Euphausiidae</taxon>
        <taxon>Meganyctiphanes</taxon>
    </lineage>
</organism>
<evidence type="ECO:0000313" key="9">
    <source>
        <dbReference type="Proteomes" id="UP001497623"/>
    </source>
</evidence>
<dbReference type="InterPro" id="IPR037145">
    <property type="entry name" value="SARA_Smad-bd_sf"/>
</dbReference>
<dbReference type="SMART" id="SM01421">
    <property type="entry name" value="DUF3480"/>
    <property type="match status" value="1"/>
</dbReference>
<dbReference type="InterPro" id="IPR017455">
    <property type="entry name" value="Znf_FYVE-rel"/>
</dbReference>
<dbReference type="PANTHER" id="PTHR46319:SF3">
    <property type="entry name" value="ZINC FINGER FYVE DOMAIN-CONTAINING PROTEIN"/>
    <property type="match status" value="1"/>
</dbReference>
<reference evidence="8 9" key="1">
    <citation type="submission" date="2024-05" db="EMBL/GenBank/DDBJ databases">
        <authorList>
            <person name="Wallberg A."/>
        </authorList>
    </citation>
    <scope>NUCLEOTIDE SEQUENCE [LARGE SCALE GENOMIC DNA]</scope>
</reference>
<name>A0AAV2SKA9_MEGNR</name>
<dbReference type="SUPFAM" id="SSF57903">
    <property type="entry name" value="FYVE/PHD zinc finger"/>
    <property type="match status" value="1"/>
</dbReference>
<evidence type="ECO:0000256" key="1">
    <source>
        <dbReference type="ARBA" id="ARBA00022723"/>
    </source>
</evidence>
<keyword evidence="5" id="KW-0175">Coiled coil</keyword>
<dbReference type="InterPro" id="IPR013083">
    <property type="entry name" value="Znf_RING/FYVE/PHD"/>
</dbReference>
<feature type="compositionally biased region" description="Polar residues" evidence="6">
    <location>
        <begin position="228"/>
        <end position="240"/>
    </location>
</feature>
<dbReference type="SMART" id="SM00064">
    <property type="entry name" value="FYVE"/>
    <property type="match status" value="1"/>
</dbReference>
<feature type="region of interest" description="Disordered" evidence="6">
    <location>
        <begin position="996"/>
        <end position="1026"/>
    </location>
</feature>
<evidence type="ECO:0000256" key="5">
    <source>
        <dbReference type="SAM" id="Coils"/>
    </source>
</evidence>
<feature type="coiled-coil region" evidence="5">
    <location>
        <begin position="556"/>
        <end position="583"/>
    </location>
</feature>
<dbReference type="InterPro" id="IPR024608">
    <property type="entry name" value="SARA-like_SBD"/>
</dbReference>
<dbReference type="PANTHER" id="PTHR46319">
    <property type="entry name" value="ZINC FINGER FYVE DOMAIN-CONTAINING PROTEIN"/>
    <property type="match status" value="1"/>
</dbReference>
<feature type="region of interest" description="Disordered" evidence="6">
    <location>
        <begin position="37"/>
        <end position="89"/>
    </location>
</feature>
<dbReference type="GO" id="GO:0016197">
    <property type="term" value="P:endosomal transport"/>
    <property type="evidence" value="ECO:0007669"/>
    <property type="project" value="TreeGrafter"/>
</dbReference>
<dbReference type="GO" id="GO:0031901">
    <property type="term" value="C:early endosome membrane"/>
    <property type="evidence" value="ECO:0007669"/>
    <property type="project" value="TreeGrafter"/>
</dbReference>
<evidence type="ECO:0000256" key="6">
    <source>
        <dbReference type="SAM" id="MobiDB-lite"/>
    </source>
</evidence>
<evidence type="ECO:0000259" key="7">
    <source>
        <dbReference type="PROSITE" id="PS50178"/>
    </source>
</evidence>
<proteinExistence type="predicted"/>
<evidence type="ECO:0000256" key="3">
    <source>
        <dbReference type="ARBA" id="ARBA00022833"/>
    </source>
</evidence>
<evidence type="ECO:0000256" key="2">
    <source>
        <dbReference type="ARBA" id="ARBA00022771"/>
    </source>
</evidence>
<feature type="compositionally biased region" description="Polar residues" evidence="6">
    <location>
        <begin position="71"/>
        <end position="84"/>
    </location>
</feature>
<evidence type="ECO:0000256" key="4">
    <source>
        <dbReference type="PROSITE-ProRule" id="PRU00091"/>
    </source>
</evidence>
<feature type="region of interest" description="Disordered" evidence="6">
    <location>
        <begin position="699"/>
        <end position="718"/>
    </location>
</feature>
<dbReference type="Gene3D" id="3.30.40.10">
    <property type="entry name" value="Zinc/RING finger domain, C3HC4 (zinc finger)"/>
    <property type="match status" value="1"/>
</dbReference>
<dbReference type="InterPro" id="IPR000306">
    <property type="entry name" value="Znf_FYVE"/>
</dbReference>
<dbReference type="GO" id="GO:0008270">
    <property type="term" value="F:zinc ion binding"/>
    <property type="evidence" value="ECO:0007669"/>
    <property type="project" value="UniProtKB-KW"/>
</dbReference>
<feature type="compositionally biased region" description="Polar residues" evidence="6">
    <location>
        <begin position="760"/>
        <end position="770"/>
    </location>
</feature>
<dbReference type="Pfam" id="PF01363">
    <property type="entry name" value="FYVE"/>
    <property type="match status" value="1"/>
</dbReference>
<feature type="compositionally biased region" description="Low complexity" evidence="6">
    <location>
        <begin position="150"/>
        <end position="166"/>
    </location>
</feature>
<dbReference type="Gene3D" id="3.30.1360.220">
    <property type="entry name" value="Domain of unknown function (DUF3480), N-terminal subdomain"/>
    <property type="match status" value="2"/>
</dbReference>
<dbReference type="InterPro" id="IPR011011">
    <property type="entry name" value="Znf_FYVE_PHD"/>
</dbReference>
<dbReference type="Proteomes" id="UP001497623">
    <property type="component" value="Unassembled WGS sequence"/>
</dbReference>
<dbReference type="CDD" id="cd15729">
    <property type="entry name" value="FYVE_endofin"/>
    <property type="match status" value="1"/>
</dbReference>
<comment type="caution">
    <text evidence="8">The sequence shown here is derived from an EMBL/GenBank/DDBJ whole genome shotgun (WGS) entry which is preliminary data.</text>
</comment>
<dbReference type="InterPro" id="IPR022557">
    <property type="entry name" value="SARA-like_C"/>
</dbReference>
<keyword evidence="2 4" id="KW-0863">Zinc-finger</keyword>
<feature type="region of interest" description="Disordered" evidence="6">
    <location>
        <begin position="224"/>
        <end position="266"/>
    </location>
</feature>
<keyword evidence="1" id="KW-0479">Metal-binding</keyword>
<keyword evidence="9" id="KW-1185">Reference proteome</keyword>
<dbReference type="Gene3D" id="4.10.720.10">
    <property type="entry name" value="Smad anchor for receptor activation, Smad-binding domain"/>
    <property type="match status" value="1"/>
</dbReference>
<sequence>MEKFAVDLDKVLDDFELGEDENECVSQYDKLQLEFEGDSNRSSVGGAASQLGPTSHQNVGLGAYGGWSGPIHTQQYPGTPTEGPSSSLGLLSEQISSSVTHQNWCGLDLPSSHPPGTRSPPDGQNDDSKFSHSPMISSSQPTFNLHQRTSSGQGQVYSQYRQSQSSIPAQSLPGATLRINTATAPDDSQQEPTIWPGISTVTENSLNFDFPPSSGTSHLSILSRESRQAFQPSEISSGDTPSLGGPLLPQEIMVDPTHNSDRSEDPNAMVDLTASQSLDIVPQDIPFDPSDCGGHNSIRHPDLIDVWQSGSSHSGAISGAGNKDESTENCRQVNEALGSTLVSEEQPNHSIEEQSQAVAAAQESRLLPDLMSGNSFDSIGGRDRSEANLHHEDLIYRVDYPEPAIVMENTLSDNLYFNQGPAIVMESQESCRIPEVVNVHQTAEFEHRHEGNSNYISDFHASNEGNINVRLEEVPRKANASVSQEQYRSVNTISNYPENQNVHQEIENGDNNTMNSASGNSINIERTNINSQALATSSVGALPDVSVVNPGIPISFNDIDISEADLDAELAELEEEQARLAGAYGGARLQAETLNIDASKPEFRSGNNSQIPNLSGPDLIGSLSHPGPDMLPANLHAIPRSNDESKKNLENEDITVKVGEMPTTNDSSEDIVPKLESQTNMLDTNQAYKLVSVECTSSGAHLQPVPGKSLESEDQPDNNCQLSQDVIDNKYDKEWEGNMPEGNVDGVILGDGIDNISCNSTDTSSSTLTEGETAHMDQLGSNPTQTESPTRNTPGTLVTAVYDDDSGSGREDEGSGAVAIAREGQVVVTGNNTTSNSEEASNTSMVGKVAPFWIPDEDAPNCQECHLKFTVIRRRHHCRACGRVLCAQCCHSKAKLPYMDFKEARVCQSCLEILQADETAMSEEDPSSAVENRVRNPDPNNPMDYCSRVPPAQQVSAGQPPPTVMVPVGVLKREGGCNTGSRTTRVSKQVIFSDGIRPGGDLTELDGSTEPPPPPPPFRRGGRVARKPDKPITEYMFEDGPKSQNLEEQLKGDGPPVVFAIQKNLSVLVKIVKLECCVGVEVWNMATRGLCTVGQEELVVLLEVAPGEIKPPKCLFSYFTTVYQQANQGNLVTELGHTIFTEPEGFLGSRDHGGFLYIRPTFQCLHNLVLPPSPYIFALLIQKWETPWAKLFPLRLMLRMGAEFRYYPCPLVSIRNRKPVFCEIGHTIMNLLVDFRNYAYTVPVVEGLHIHMEDKKTTLSFPKNRYEQVSSALSNSNDHVLAFGGNFSPQADSHLVTIENDDGHYTTQAINIHNRPRRVTGASFIVFNGALKTTSGLLAKSSIVEDGLMVQIPGDMMTALRDALSNMRDFDIHCGPTHSLTPDEKVLIRWVQDDKNFNIGIKSPVDERQMDGVPSVKIHSGTDYISNAYLIRWTEVFIIQGDTNNSGDVNLSGLSEVLSRAFCVGLTPHLAELYGAQQRLGLRTTLHQDSVGYEAGSGGCRLPQACMNQLDTELIPVIHRAAANITDQPIILELIFYILEQ</sequence>
<dbReference type="Gene3D" id="3.30.500.40">
    <property type="match status" value="1"/>
</dbReference>